<dbReference type="KEGG" id="mfre:EXE63_24090"/>
<accession>A0A6H0SCX8</accession>
<dbReference type="AlphaFoldDB" id="A0A6H0SCX8"/>
<sequence>MGSAPRAAIGTAKEGTLRVTLEHEPRRRGGGIKAAPLCAGRGMGTATVKEVAP</sequence>
<reference evidence="1 2" key="1">
    <citation type="submission" date="2019-04" db="EMBL/GenBank/DDBJ databases">
        <title>Draft, Whole-Genome Sequence of the Anthracene-degrading Mycobacterium frederiksbergense LB501T, Isolated from a Polycyclic Aromatic Hydrocarbon (PAH)-Contaminated Soil.</title>
        <authorList>
            <person name="Augelletti F."/>
        </authorList>
    </citation>
    <scope>NUCLEOTIDE SEQUENCE [LARGE SCALE GENOMIC DNA]</scope>
    <source>
        <strain evidence="1 2">LB 501T</strain>
    </source>
</reference>
<name>A0A6H0SCX8_9MYCO</name>
<proteinExistence type="predicted"/>
<organism evidence="1 2">
    <name type="scientific">Mycolicibacterium frederiksbergense</name>
    <dbReference type="NCBI Taxonomy" id="117567"/>
    <lineage>
        <taxon>Bacteria</taxon>
        <taxon>Bacillati</taxon>
        <taxon>Actinomycetota</taxon>
        <taxon>Actinomycetes</taxon>
        <taxon>Mycobacteriales</taxon>
        <taxon>Mycobacteriaceae</taxon>
        <taxon>Mycolicibacterium</taxon>
    </lineage>
</organism>
<evidence type="ECO:0000313" key="2">
    <source>
        <dbReference type="Proteomes" id="UP000501849"/>
    </source>
</evidence>
<gene>
    <name evidence="1" type="ORF">EXE63_24090</name>
</gene>
<dbReference type="EMBL" id="CP038799">
    <property type="protein sequence ID" value="QIV85492.1"/>
    <property type="molecule type" value="Genomic_DNA"/>
</dbReference>
<evidence type="ECO:0000313" key="1">
    <source>
        <dbReference type="EMBL" id="QIV85492.1"/>
    </source>
</evidence>
<dbReference type="Proteomes" id="UP000501849">
    <property type="component" value="Chromosome"/>
</dbReference>
<protein>
    <submittedName>
        <fullName evidence="1">3-oxoadipyl-CoA thiolase</fullName>
    </submittedName>
</protein>
<keyword evidence="2" id="KW-1185">Reference proteome</keyword>